<dbReference type="InterPro" id="IPR043502">
    <property type="entry name" value="DNA/RNA_pol_sf"/>
</dbReference>
<feature type="domain" description="Reverse transcriptase Ty1/copia-type" evidence="1">
    <location>
        <begin position="87"/>
        <end position="180"/>
    </location>
</feature>
<dbReference type="Pfam" id="PF07727">
    <property type="entry name" value="RVT_2"/>
    <property type="match status" value="1"/>
</dbReference>
<dbReference type="Proteomes" id="UP000257109">
    <property type="component" value="Unassembled WGS sequence"/>
</dbReference>
<dbReference type="PANTHER" id="PTHR11439">
    <property type="entry name" value="GAG-POL-RELATED RETROTRANSPOSON"/>
    <property type="match status" value="1"/>
</dbReference>
<evidence type="ECO:0000259" key="1">
    <source>
        <dbReference type="Pfam" id="PF07727"/>
    </source>
</evidence>
<gene>
    <name evidence="2" type="ORF">CR513_39188</name>
</gene>
<keyword evidence="3" id="KW-1185">Reference proteome</keyword>
<dbReference type="OrthoDB" id="430476at2759"/>
<reference evidence="2" key="1">
    <citation type="submission" date="2018-05" db="EMBL/GenBank/DDBJ databases">
        <title>Draft genome of Mucuna pruriens seed.</title>
        <authorList>
            <person name="Nnadi N.E."/>
            <person name="Vos R."/>
            <person name="Hasami M.H."/>
            <person name="Devisetty U.K."/>
            <person name="Aguiy J.C."/>
        </authorList>
    </citation>
    <scope>NUCLEOTIDE SEQUENCE [LARGE SCALE GENOMIC DNA]</scope>
    <source>
        <strain evidence="2">JCA_2017</strain>
    </source>
</reference>
<dbReference type="InterPro" id="IPR013103">
    <property type="entry name" value="RVT_2"/>
</dbReference>
<proteinExistence type="predicted"/>
<comment type="caution">
    <text evidence="2">The sequence shown here is derived from an EMBL/GenBank/DDBJ whole genome shotgun (WGS) entry which is preliminary data.</text>
</comment>
<dbReference type="CDD" id="cd09272">
    <property type="entry name" value="RNase_HI_RT_Ty1"/>
    <property type="match status" value="1"/>
</dbReference>
<accession>A0A371FQ07</accession>
<organism evidence="2 3">
    <name type="scientific">Mucuna pruriens</name>
    <name type="common">Velvet bean</name>
    <name type="synonym">Dolichos pruriens</name>
    <dbReference type="NCBI Taxonomy" id="157652"/>
    <lineage>
        <taxon>Eukaryota</taxon>
        <taxon>Viridiplantae</taxon>
        <taxon>Streptophyta</taxon>
        <taxon>Embryophyta</taxon>
        <taxon>Tracheophyta</taxon>
        <taxon>Spermatophyta</taxon>
        <taxon>Magnoliopsida</taxon>
        <taxon>eudicotyledons</taxon>
        <taxon>Gunneridae</taxon>
        <taxon>Pentapetalae</taxon>
        <taxon>rosids</taxon>
        <taxon>fabids</taxon>
        <taxon>Fabales</taxon>
        <taxon>Fabaceae</taxon>
        <taxon>Papilionoideae</taxon>
        <taxon>50 kb inversion clade</taxon>
        <taxon>NPAAA clade</taxon>
        <taxon>indigoferoid/millettioid clade</taxon>
        <taxon>Phaseoleae</taxon>
        <taxon>Mucuna</taxon>
    </lineage>
</organism>
<dbReference type="SUPFAM" id="SSF56672">
    <property type="entry name" value="DNA/RNA polymerases"/>
    <property type="match status" value="1"/>
</dbReference>
<dbReference type="STRING" id="157652.A0A371FQ07"/>
<dbReference type="PANTHER" id="PTHR11439:SF498">
    <property type="entry name" value="DNAK FAMILY PROTEIN"/>
    <property type="match status" value="1"/>
</dbReference>
<evidence type="ECO:0000313" key="3">
    <source>
        <dbReference type="Proteomes" id="UP000257109"/>
    </source>
</evidence>
<evidence type="ECO:0000313" key="2">
    <source>
        <dbReference type="EMBL" id="RDX80280.1"/>
    </source>
</evidence>
<feature type="non-terminal residue" evidence="2">
    <location>
        <position position="1"/>
    </location>
</feature>
<name>A0A371FQ07_MUCPR</name>
<protein>
    <recommendedName>
        <fullName evidence="1">Reverse transcriptase Ty1/copia-type domain-containing protein</fullName>
    </recommendedName>
</protein>
<dbReference type="AlphaFoldDB" id="A0A371FQ07"/>
<dbReference type="EMBL" id="QJKJ01008267">
    <property type="protein sequence ID" value="RDX80280.1"/>
    <property type="molecule type" value="Genomic_DNA"/>
</dbReference>
<sequence>MAVVDDAHSPFFIHPSDNLDLYWLIWHDLKERLQQHNGPRIFQLKPKSEASTAIINLVKMVKTQFGALKFPEWRKAMDEEIQALEANNTWTLIILPPNKHCIGCKCIYKTKFKQDGFVERLKARLVAKGFTKLAGIDFYDTFSPVAKPTTVRTLLVVAAVKQWHLLQLDIYNAFLNGDLFVEAPCTTHLLAIHHLLKYLKQSPGQGIFFPSNSSLNMIAYADADWASCIDTQGFSIFLGNALISWKSKKQITVSKSSAETEYRSLSLAASEVIWLQRLLSHFEVPIACSMLFCDNQSAIQLASNPSYHRDRSKHIAIDYHFIRELVASHKIKLVHVKSQHQLPNVFTKVLPLPQFTTLICKPGILDIYFPP</sequence>